<keyword evidence="2" id="KW-0934">Plastid</keyword>
<keyword evidence="1" id="KW-0472">Membrane</keyword>
<reference evidence="2" key="1">
    <citation type="submission" date="2022-04" db="EMBL/GenBank/DDBJ databases">
        <title>Plastid genome of Amicula sp.</title>
        <authorList>
            <person name="Gastineau R."/>
            <person name="Li C."/>
            <person name="Ashworth M.P."/>
            <person name="Witkowski A."/>
            <person name="Turmel M."/>
            <person name="Gorecka E."/>
            <person name="Frankovich T."/>
            <person name="Wachnicka A."/>
            <person name="Lobban C.S."/>
            <person name="Theriot E.C."/>
            <person name="Otis C."/>
            <person name="Dabek P."/>
            <person name="Binczewska A."/>
            <person name="Lemieux C."/>
        </authorList>
    </citation>
    <scope>NUCLEOTIDE SEQUENCE</scope>
    <source>
        <strain evidence="2">GU52X-4 cfCalB7</strain>
    </source>
</reference>
<feature type="transmembrane region" description="Helical" evidence="1">
    <location>
        <begin position="179"/>
        <end position="203"/>
    </location>
</feature>
<feature type="transmembrane region" description="Helical" evidence="1">
    <location>
        <begin position="209"/>
        <end position="226"/>
    </location>
</feature>
<evidence type="ECO:0000256" key="1">
    <source>
        <dbReference type="SAM" id="Phobius"/>
    </source>
</evidence>
<dbReference type="EMBL" id="ON390793">
    <property type="protein sequence ID" value="WAK84817.1"/>
    <property type="molecule type" value="Genomic_DNA"/>
</dbReference>
<proteinExistence type="predicted"/>
<gene>
    <name evidence="2" type="primary">orf317a</name>
</gene>
<geneLocation type="plastid" evidence="2"/>
<sequence length="317" mass="38450">MKLRKYNFKSTDLSSLLFMLGYLFYFSFRLGYSFSKIFYDFFDQIHRNDFNKMIQFRKNFNLKNIIKFILRYIFKFFRNYLLRVFRKGHLVIKALAKVYEAFKEFLKKFKFFKLISQFKYNYQLLKELFCVILRTFKIILSFFKELFFWHKIIEFLMGWVNILLFLMSEPGLISIFASILWIILLGLSVGLWGLIFGFLLGVYLQENEIDYFTYVFISLLLLKILYARKFLYGLNPSEIDQFPRFSLRTIEQFEPRPLKLIFKNPEEIPLPLGMGNSIIDDNSIIDIRTEVFIEETESINYQFELVKFYGDDFRKKI</sequence>
<name>A0A9E8Z239_9STRA</name>
<organism evidence="2">
    <name type="scientific">Amicula sp. isolate GU52X-4 cfCalB7</name>
    <dbReference type="NCBI Taxonomy" id="3003489"/>
    <lineage>
        <taxon>Eukaryota</taxon>
        <taxon>Sar</taxon>
        <taxon>Stramenopiles</taxon>
        <taxon>Ochrophyta</taxon>
        <taxon>Bacillariophyta</taxon>
        <taxon>Bacillariophyceae</taxon>
        <taxon>Bacillariophycidae</taxon>
        <taxon>Naviculales</taxon>
        <taxon>Naviculaceae</taxon>
        <taxon>Amicula</taxon>
    </lineage>
</organism>
<keyword evidence="1" id="KW-1133">Transmembrane helix</keyword>
<accession>A0A9E8Z239</accession>
<keyword evidence="1" id="KW-0812">Transmembrane</keyword>
<feature type="transmembrane region" description="Helical" evidence="1">
    <location>
        <begin position="148"/>
        <end position="167"/>
    </location>
</feature>
<protein>
    <submittedName>
        <fullName evidence="2">Uncharacterized protein</fullName>
    </submittedName>
</protein>
<dbReference type="AlphaFoldDB" id="A0A9E8Z239"/>
<feature type="transmembrane region" description="Helical" evidence="1">
    <location>
        <begin position="13"/>
        <end position="32"/>
    </location>
</feature>
<evidence type="ECO:0000313" key="2">
    <source>
        <dbReference type="EMBL" id="WAK84817.1"/>
    </source>
</evidence>